<dbReference type="InterPro" id="IPR018513">
    <property type="entry name" value="Cell_synthase_bac"/>
</dbReference>
<evidence type="ECO:0000256" key="7">
    <source>
        <dbReference type="SAM" id="SignalP"/>
    </source>
</evidence>
<protein>
    <recommendedName>
        <fullName evidence="10">Cellulose biosynthesis cyclic di-GMP-binding regulatory protein BcsB</fullName>
    </recommendedName>
</protein>
<keyword evidence="2" id="KW-1003">Cell membrane</keyword>
<organism evidence="8 9">
    <name type="scientific">Calothrix parasitica NIES-267</name>
    <dbReference type="NCBI Taxonomy" id="1973488"/>
    <lineage>
        <taxon>Bacteria</taxon>
        <taxon>Bacillati</taxon>
        <taxon>Cyanobacteriota</taxon>
        <taxon>Cyanophyceae</taxon>
        <taxon>Nostocales</taxon>
        <taxon>Calotrichaceae</taxon>
        <taxon>Calothrix</taxon>
    </lineage>
</organism>
<feature type="transmembrane region" description="Helical" evidence="6">
    <location>
        <begin position="736"/>
        <end position="758"/>
    </location>
</feature>
<dbReference type="PANTHER" id="PTHR39083">
    <property type="entry name" value="CYCLIC DI-GMP-BINDING PROTEIN"/>
    <property type="match status" value="1"/>
</dbReference>
<accession>A0A1Z4LW53</accession>
<dbReference type="Gene3D" id="2.60.120.260">
    <property type="entry name" value="Galactose-binding domain-like"/>
    <property type="match status" value="2"/>
</dbReference>
<evidence type="ECO:0000256" key="5">
    <source>
        <dbReference type="ARBA" id="ARBA00023136"/>
    </source>
</evidence>
<comment type="subcellular location">
    <subcellularLocation>
        <location evidence="1">Cell membrane</location>
        <topology evidence="1">Single-pass membrane protein</topology>
    </subcellularLocation>
</comment>
<evidence type="ECO:0000256" key="3">
    <source>
        <dbReference type="ARBA" id="ARBA00022692"/>
    </source>
</evidence>
<keyword evidence="3 6" id="KW-0812">Transmembrane</keyword>
<dbReference type="PANTHER" id="PTHR39083:SF1">
    <property type="entry name" value="CYCLIC DI-GMP-BINDING PROTEIN"/>
    <property type="match status" value="1"/>
</dbReference>
<evidence type="ECO:0000256" key="2">
    <source>
        <dbReference type="ARBA" id="ARBA00022475"/>
    </source>
</evidence>
<name>A0A1Z4LW53_9CYAN</name>
<feature type="chain" id="PRO_5013323509" description="Cellulose biosynthesis cyclic di-GMP-binding regulatory protein BcsB" evidence="7">
    <location>
        <begin position="32"/>
        <end position="767"/>
    </location>
</feature>
<gene>
    <name evidence="8" type="ORF">NIES267_49850</name>
</gene>
<keyword evidence="7" id="KW-0732">Signal</keyword>
<proteinExistence type="predicted"/>
<dbReference type="Pfam" id="PF03170">
    <property type="entry name" value="BcsB"/>
    <property type="match status" value="1"/>
</dbReference>
<keyword evidence="4 6" id="KW-1133">Transmembrane helix</keyword>
<keyword evidence="9" id="KW-1185">Reference proteome</keyword>
<dbReference type="GO" id="GO:0006011">
    <property type="term" value="P:UDP-alpha-D-glucose metabolic process"/>
    <property type="evidence" value="ECO:0007669"/>
    <property type="project" value="InterPro"/>
</dbReference>
<sequence length="767" mass="85081">MKHLFNLKTLNKAFLISFCLLSSLPTPQAVSANQVNNSEGVLVARRSRTKKVSQPKYDEKYILEFNRSPIVGNRMRLRGVYSEGRLGFTRPRSWDVGTVKAAIRFQHSPALYANRSNLTVLVNDTAVGSIPLNRKESKPGNVLVNIPTKLLQEYNELKIVAQQNNSSGCSDPSDPTLWTEILPDSKLIFSYNRKEIPLNFSNYPYPFFDNLNLETNNIVYLQPKSTSESWLEGAARLQASLGRQAEFRPIETSLISDISDVSANERLVIIGTPSEQPGLADLKLPRKIAGSKILDANQNVIPEDTGVLILTTTKKGKVPVLIATGNGPVGVEKAARLLAQPSSQRMGTGQVVLVNKLEESATPGKREWPRYLPESSSFELSEIKTQVNGDAFRDVTVRGSAAPAIEIDFRALPDDRFVRGSSMNLVYSYGPQMNPRTSAVEVLLDGVFIGGARLDSDEGEMRKNLKVDLPAKLVKPDSKLQVFFRMNPKEPFDKANCISPPDQQLTGTVHADTSFDLKRENSVELPNLQLMQYGFPFAAPQDLSETAIVLPQQPSSTDVLTMLAFSERLGRLSRADSVKLEVYTPNNLPPEVRKNEHLVGIGTRDNFPLPDVFKSPGFNLARSFGRGSAQASITVPQDQQGMIKQILSPWNGDRVVLALTAQTDTGLERVQQVLSKDPWFFQLKKDTVLISSDKKNPAAYDPDAYELAFFDNAPETRRIEDTNLLSKMTRMLQENWLLVPAGVVGLSLILYGIVQLYLKRIAASNKH</sequence>
<evidence type="ECO:0008006" key="10">
    <source>
        <dbReference type="Google" id="ProtNLM"/>
    </source>
</evidence>
<dbReference type="GO" id="GO:0005886">
    <property type="term" value="C:plasma membrane"/>
    <property type="evidence" value="ECO:0007669"/>
    <property type="project" value="UniProtKB-SubCell"/>
</dbReference>
<reference evidence="8 9" key="1">
    <citation type="submission" date="2017-06" db="EMBL/GenBank/DDBJ databases">
        <title>Genome sequencing of cyanobaciteial culture collection at National Institute for Environmental Studies (NIES).</title>
        <authorList>
            <person name="Hirose Y."/>
            <person name="Shimura Y."/>
            <person name="Fujisawa T."/>
            <person name="Nakamura Y."/>
            <person name="Kawachi M."/>
        </authorList>
    </citation>
    <scope>NUCLEOTIDE SEQUENCE [LARGE SCALE GENOMIC DNA]</scope>
    <source>
        <strain evidence="8 9">NIES-267</strain>
    </source>
</reference>
<evidence type="ECO:0000313" key="9">
    <source>
        <dbReference type="Proteomes" id="UP000218418"/>
    </source>
</evidence>
<keyword evidence="5 6" id="KW-0472">Membrane</keyword>
<dbReference type="AlphaFoldDB" id="A0A1Z4LW53"/>
<dbReference type="OrthoDB" id="440118at2"/>
<feature type="signal peptide" evidence="7">
    <location>
        <begin position="1"/>
        <end position="31"/>
    </location>
</feature>
<evidence type="ECO:0000313" key="8">
    <source>
        <dbReference type="EMBL" id="BAY85485.1"/>
    </source>
</evidence>
<evidence type="ECO:0000256" key="1">
    <source>
        <dbReference type="ARBA" id="ARBA00004162"/>
    </source>
</evidence>
<dbReference type="EMBL" id="AP018227">
    <property type="protein sequence ID" value="BAY85485.1"/>
    <property type="molecule type" value="Genomic_DNA"/>
</dbReference>
<evidence type="ECO:0000256" key="4">
    <source>
        <dbReference type="ARBA" id="ARBA00022989"/>
    </source>
</evidence>
<evidence type="ECO:0000256" key="6">
    <source>
        <dbReference type="SAM" id="Phobius"/>
    </source>
</evidence>
<dbReference type="Proteomes" id="UP000218418">
    <property type="component" value="Chromosome"/>
</dbReference>